<evidence type="ECO:0000256" key="7">
    <source>
        <dbReference type="ARBA" id="ARBA00022786"/>
    </source>
</evidence>
<dbReference type="GO" id="GO:0006511">
    <property type="term" value="P:ubiquitin-dependent protein catabolic process"/>
    <property type="evidence" value="ECO:0007669"/>
    <property type="project" value="UniProtKB-UniRule"/>
</dbReference>
<evidence type="ECO:0000259" key="12">
    <source>
        <dbReference type="PROSITE" id="PS50089"/>
    </source>
</evidence>
<keyword evidence="14" id="KW-1185">Reference proteome</keyword>
<evidence type="ECO:0000256" key="6">
    <source>
        <dbReference type="ARBA" id="ARBA00022771"/>
    </source>
</evidence>
<dbReference type="Proteomes" id="UP001055439">
    <property type="component" value="Chromosome 10"/>
</dbReference>
<dbReference type="InterPro" id="IPR045103">
    <property type="entry name" value="RNF5/RNF185-like"/>
</dbReference>
<accession>A0A9E7EPL0</accession>
<keyword evidence="5 11" id="KW-0479">Metal-binding</keyword>
<evidence type="ECO:0000256" key="11">
    <source>
        <dbReference type="RuleBase" id="RU369090"/>
    </source>
</evidence>
<evidence type="ECO:0000256" key="9">
    <source>
        <dbReference type="ARBA" id="ARBA00023136"/>
    </source>
</evidence>
<dbReference type="InterPro" id="IPR018957">
    <property type="entry name" value="Znf_C3HC4_RING-type"/>
</dbReference>
<dbReference type="InterPro" id="IPR013083">
    <property type="entry name" value="Znf_RING/FYVE/PHD"/>
</dbReference>
<dbReference type="PROSITE" id="PS50089">
    <property type="entry name" value="ZF_RING_2"/>
    <property type="match status" value="1"/>
</dbReference>
<evidence type="ECO:0000256" key="2">
    <source>
        <dbReference type="ARBA" id="ARBA00004308"/>
    </source>
</evidence>
<comment type="pathway">
    <text evidence="3 11">Protein modification; protein ubiquitination.</text>
</comment>
<protein>
    <recommendedName>
        <fullName evidence="11">E3 ubiquitin-protein ligase RMA</fullName>
        <ecNumber evidence="11">2.3.2.27</ecNumber>
    </recommendedName>
    <alternativeName>
        <fullName evidence="11">Protein RING membrane-anchor</fullName>
    </alternativeName>
    <alternativeName>
        <fullName evidence="11">RING-type E3 ubiquitin transferase RMA</fullName>
    </alternativeName>
</protein>
<comment type="subcellular location">
    <subcellularLocation>
        <location evidence="2">Endomembrane system</location>
    </subcellularLocation>
    <subcellularLocation>
        <location evidence="11">Endoplasmic reticulum membrane</location>
        <topology evidence="11">Single-pass type IV membrane protein</topology>
    </subcellularLocation>
</comment>
<evidence type="ECO:0000256" key="10">
    <source>
        <dbReference type="PROSITE-ProRule" id="PRU00175"/>
    </source>
</evidence>
<evidence type="ECO:0000256" key="8">
    <source>
        <dbReference type="ARBA" id="ARBA00022833"/>
    </source>
</evidence>
<evidence type="ECO:0000313" key="14">
    <source>
        <dbReference type="Proteomes" id="UP001055439"/>
    </source>
</evidence>
<dbReference type="PANTHER" id="PTHR12313">
    <property type="entry name" value="E3 UBIQUITIN-PROTEIN LIGASE RNF5-RELATED"/>
    <property type="match status" value="1"/>
</dbReference>
<dbReference type="OrthoDB" id="6270329at2759"/>
<comment type="caution">
    <text evidence="11">Lacks conserved residue(s) required for the propagation of feature annotation.</text>
</comment>
<comment type="catalytic activity">
    <reaction evidence="1 11">
        <text>S-ubiquitinyl-[E2 ubiquitin-conjugating enzyme]-L-cysteine + [acceptor protein]-L-lysine = [E2 ubiquitin-conjugating enzyme]-L-cysteine + N(6)-ubiquitinyl-[acceptor protein]-L-lysine.</text>
        <dbReference type="EC" id="2.3.2.27"/>
    </reaction>
</comment>
<comment type="function">
    <text evidence="11">E3 ubiquitin-protein ligase.</text>
</comment>
<evidence type="ECO:0000256" key="5">
    <source>
        <dbReference type="ARBA" id="ARBA00022723"/>
    </source>
</evidence>
<dbReference type="InterPro" id="IPR001841">
    <property type="entry name" value="Znf_RING"/>
</dbReference>
<name>A0A9E7EPL0_9LILI</name>
<feature type="transmembrane region" description="Helical" evidence="11">
    <location>
        <begin position="206"/>
        <end position="224"/>
    </location>
</feature>
<dbReference type="AlphaFoldDB" id="A0A9E7EPL0"/>
<dbReference type="PROSITE" id="PS00518">
    <property type="entry name" value="ZF_RING_1"/>
    <property type="match status" value="1"/>
</dbReference>
<keyword evidence="6 10" id="KW-0863">Zinc-finger</keyword>
<keyword evidence="9 11" id="KW-0472">Membrane</keyword>
<evidence type="ECO:0000256" key="3">
    <source>
        <dbReference type="ARBA" id="ARBA00004906"/>
    </source>
</evidence>
<feature type="domain" description="RING-type" evidence="12">
    <location>
        <begin position="21"/>
        <end position="63"/>
    </location>
</feature>
<dbReference type="GO" id="GO:0008270">
    <property type="term" value="F:zinc ion binding"/>
    <property type="evidence" value="ECO:0007669"/>
    <property type="project" value="UniProtKB-KW"/>
</dbReference>
<evidence type="ECO:0000313" key="13">
    <source>
        <dbReference type="EMBL" id="URD80421.1"/>
    </source>
</evidence>
<dbReference type="EMBL" id="CP097503">
    <property type="protein sequence ID" value="URD80421.1"/>
    <property type="molecule type" value="Genomic_DNA"/>
</dbReference>
<proteinExistence type="predicted"/>
<feature type="transmembrane region" description="Helical" evidence="11">
    <location>
        <begin position="151"/>
        <end position="172"/>
    </location>
</feature>
<organism evidence="13 14">
    <name type="scientific">Musa troglodytarum</name>
    <name type="common">fe'i banana</name>
    <dbReference type="NCBI Taxonomy" id="320322"/>
    <lineage>
        <taxon>Eukaryota</taxon>
        <taxon>Viridiplantae</taxon>
        <taxon>Streptophyta</taxon>
        <taxon>Embryophyta</taxon>
        <taxon>Tracheophyta</taxon>
        <taxon>Spermatophyta</taxon>
        <taxon>Magnoliopsida</taxon>
        <taxon>Liliopsida</taxon>
        <taxon>Zingiberales</taxon>
        <taxon>Musaceae</taxon>
        <taxon>Musa</taxon>
    </lineage>
</organism>
<keyword evidence="11" id="KW-0256">Endoplasmic reticulum</keyword>
<keyword evidence="11" id="KW-0812">Transmembrane</keyword>
<gene>
    <name evidence="13" type="ORF">MUK42_02149</name>
</gene>
<reference evidence="13" key="1">
    <citation type="submission" date="2022-05" db="EMBL/GenBank/DDBJ databases">
        <title>The Musa troglodytarum L. genome provides insights into the mechanism of non-climacteric behaviour and enrichment of carotenoids.</title>
        <authorList>
            <person name="Wang J."/>
        </authorList>
    </citation>
    <scope>NUCLEOTIDE SEQUENCE</scope>
    <source>
        <tissue evidence="13">Leaf</tissue>
    </source>
</reference>
<dbReference type="GO" id="GO:0005789">
    <property type="term" value="C:endoplasmic reticulum membrane"/>
    <property type="evidence" value="ECO:0007669"/>
    <property type="project" value="UniProtKB-SubCell"/>
</dbReference>
<keyword evidence="4 11" id="KW-0808">Transferase</keyword>
<dbReference type="Pfam" id="PF00097">
    <property type="entry name" value="zf-C3HC4"/>
    <property type="match status" value="1"/>
</dbReference>
<evidence type="ECO:0000256" key="1">
    <source>
        <dbReference type="ARBA" id="ARBA00000900"/>
    </source>
</evidence>
<keyword evidence="7 11" id="KW-0833">Ubl conjugation pathway</keyword>
<evidence type="ECO:0000256" key="4">
    <source>
        <dbReference type="ARBA" id="ARBA00022679"/>
    </source>
</evidence>
<dbReference type="GO" id="GO:0061630">
    <property type="term" value="F:ubiquitin protein ligase activity"/>
    <property type="evidence" value="ECO:0007669"/>
    <property type="project" value="UniProtKB-UniRule"/>
</dbReference>
<dbReference type="EC" id="2.3.2.27" evidence="11"/>
<dbReference type="SMART" id="SM00184">
    <property type="entry name" value="RING"/>
    <property type="match status" value="1"/>
</dbReference>
<keyword evidence="8 11" id="KW-0862">Zinc</keyword>
<dbReference type="Gene3D" id="3.30.40.10">
    <property type="entry name" value="Zinc/RING finger domain, C3HC4 (zinc finger)"/>
    <property type="match status" value="1"/>
</dbReference>
<sequence length="225" mass="25329">MKCGALHDAASARPMNFGFDCSICLEFAADPVVTLCGHLYCWPCIFKWMQAESISNQQCPVCRAVLSQDTLIPLYGCGRHSTKGDSAVPHRPTLHRHRDGATITSAREHGSPRMNEAQQPQFHHQHHYPSYAGLDNIHTSESSSSPQMSPWFCSTTGSVLGGLAISILPWVFRNHDASIYYSNLHHLTFDVSSPRLRRQQMQVESSLHQIWLFLFFCAILCLLLF</sequence>
<keyword evidence="11" id="KW-1133">Transmembrane helix</keyword>
<dbReference type="InterPro" id="IPR017907">
    <property type="entry name" value="Znf_RING_CS"/>
</dbReference>
<dbReference type="SUPFAM" id="SSF57850">
    <property type="entry name" value="RING/U-box"/>
    <property type="match status" value="1"/>
</dbReference>
<comment type="domain">
    <text evidence="11">The RING-type zinc finger domain is responsible for E3 ligase activity.</text>
</comment>